<dbReference type="PANTHER" id="PTHR34183">
    <property type="entry name" value="ENDOLYTIC PEPTIDOGLYCAN TRANSGLYCOSYLASE RLPA"/>
    <property type="match status" value="1"/>
</dbReference>
<evidence type="ECO:0000256" key="4">
    <source>
        <dbReference type="RuleBase" id="RU003495"/>
    </source>
</evidence>
<dbReference type="CDD" id="cd22268">
    <property type="entry name" value="DPBB_RlpA-like"/>
    <property type="match status" value="1"/>
</dbReference>
<dbReference type="HAMAP" id="MF_02071">
    <property type="entry name" value="RlpA"/>
    <property type="match status" value="1"/>
</dbReference>
<dbReference type="SUPFAM" id="SSF50685">
    <property type="entry name" value="Barwin-like endoglucanases"/>
    <property type="match status" value="1"/>
</dbReference>
<sequence precursor="true">MLKRFLAAAATAVAGLAFCVVAPQSAQAAATDVYSTPGDHLVNGRYWHTECEKYSTTVVRCTTEIWGDKVVRSGGSYVTSKGWVFNNLTYLPSTRSQWKSNPLGVTTKSWTASDGRQWRTECDTALTGKNGCRSFAKSTVVSRVNGRYVSETKWQFNNIVRFSTSRIPAVTKVPAAAPPLASVPSESSSAATQSCKASYYWDPQKTANGETFNPNALTTAHKSLPFNTRVKVTNPNNGKSVVVRVNDRGPYISGRCLDLSRAAMETIGDTSAGVLTVNYQVLD</sequence>
<keyword evidence="6" id="KW-0449">Lipoprotein</keyword>
<dbReference type="NCBIfam" id="TIGR00413">
    <property type="entry name" value="rlpA"/>
    <property type="match status" value="1"/>
</dbReference>
<comment type="similarity">
    <text evidence="3 4">Belongs to the RlpA family.</text>
</comment>
<dbReference type="OrthoDB" id="9779128at2"/>
<dbReference type="Pfam" id="PF03330">
    <property type="entry name" value="DPBB_1"/>
    <property type="match status" value="1"/>
</dbReference>
<feature type="domain" description="RlpA-like protein double-psi beta-barrel" evidence="5">
    <location>
        <begin position="194"/>
        <end position="279"/>
    </location>
</feature>
<dbReference type="PANTHER" id="PTHR34183:SF8">
    <property type="entry name" value="ENDOLYTIC PEPTIDOGLYCAN TRANSGLYCOSYLASE RLPA-RELATED"/>
    <property type="match status" value="1"/>
</dbReference>
<keyword evidence="1 3" id="KW-0456">Lyase</keyword>
<keyword evidence="2 3" id="KW-0961">Cell wall biogenesis/degradation</keyword>
<evidence type="ECO:0000259" key="5">
    <source>
        <dbReference type="Pfam" id="PF03330"/>
    </source>
</evidence>
<evidence type="ECO:0000313" key="6">
    <source>
        <dbReference type="EMBL" id="SHJ91014.1"/>
    </source>
</evidence>
<dbReference type="STRING" id="1123357.SAMN02745244_03559"/>
<gene>
    <name evidence="3" type="primary">rlpA</name>
    <name evidence="6" type="ORF">SAMN02745244_03559</name>
</gene>
<dbReference type="GO" id="GO:0000270">
    <property type="term" value="P:peptidoglycan metabolic process"/>
    <property type="evidence" value="ECO:0007669"/>
    <property type="project" value="UniProtKB-UniRule"/>
</dbReference>
<evidence type="ECO:0000256" key="3">
    <source>
        <dbReference type="HAMAP-Rule" id="MF_02071"/>
    </source>
</evidence>
<dbReference type="Gene3D" id="2.40.40.10">
    <property type="entry name" value="RlpA-like domain"/>
    <property type="match status" value="1"/>
</dbReference>
<protein>
    <recommendedName>
        <fullName evidence="3">Probable endolytic peptidoglycan transglycosylase RlpA</fullName>
        <ecNumber evidence="3">4.2.2.-</ecNumber>
    </recommendedName>
</protein>
<dbReference type="GO" id="GO:0008932">
    <property type="term" value="F:lytic endotransglycosylase activity"/>
    <property type="evidence" value="ECO:0007669"/>
    <property type="project" value="UniProtKB-UniRule"/>
</dbReference>
<name>A0A1M6N5N8_9ACTN</name>
<dbReference type="AlphaFoldDB" id="A0A1M6N5N8"/>
<dbReference type="GO" id="GO:0071555">
    <property type="term" value="P:cell wall organization"/>
    <property type="evidence" value="ECO:0007669"/>
    <property type="project" value="UniProtKB-KW"/>
</dbReference>
<dbReference type="Proteomes" id="UP000184512">
    <property type="component" value="Unassembled WGS sequence"/>
</dbReference>
<feature type="signal peptide" evidence="3">
    <location>
        <begin position="1"/>
        <end position="28"/>
    </location>
</feature>
<evidence type="ECO:0000313" key="7">
    <source>
        <dbReference type="Proteomes" id="UP000184512"/>
    </source>
</evidence>
<dbReference type="InterPro" id="IPR012997">
    <property type="entry name" value="RplA"/>
</dbReference>
<reference evidence="6 7" key="1">
    <citation type="submission" date="2016-11" db="EMBL/GenBank/DDBJ databases">
        <authorList>
            <person name="Jaros S."/>
            <person name="Januszkiewicz K."/>
            <person name="Wedrychowicz H."/>
        </authorList>
    </citation>
    <scope>NUCLEOTIDE SEQUENCE [LARGE SCALE GENOMIC DNA]</scope>
    <source>
        <strain evidence="6 7">DSM 12906</strain>
    </source>
</reference>
<evidence type="ECO:0000256" key="2">
    <source>
        <dbReference type="ARBA" id="ARBA00023316"/>
    </source>
</evidence>
<proteinExistence type="inferred from homology"/>
<dbReference type="InterPro" id="IPR009009">
    <property type="entry name" value="RlpA-like_DPBB"/>
</dbReference>
<dbReference type="InterPro" id="IPR036908">
    <property type="entry name" value="RlpA-like_sf"/>
</dbReference>
<dbReference type="EMBL" id="FQZG01000105">
    <property type="protein sequence ID" value="SHJ91014.1"/>
    <property type="molecule type" value="Genomic_DNA"/>
</dbReference>
<dbReference type="InterPro" id="IPR034718">
    <property type="entry name" value="RlpA"/>
</dbReference>
<keyword evidence="3" id="KW-0732">Signal</keyword>
<dbReference type="RefSeq" id="WP_084189725.1">
    <property type="nucleotide sequence ID" value="NZ_FQZG01000105.1"/>
</dbReference>
<dbReference type="EC" id="4.2.2.-" evidence="3"/>
<comment type="function">
    <text evidence="3">Lytic transglycosylase with a strong preference for naked glycan strands that lack stem peptides.</text>
</comment>
<accession>A0A1M6N5N8</accession>
<evidence type="ECO:0000256" key="1">
    <source>
        <dbReference type="ARBA" id="ARBA00023239"/>
    </source>
</evidence>
<organism evidence="6 7">
    <name type="scientific">Tessaracoccus bendigoensis DSM 12906</name>
    <dbReference type="NCBI Taxonomy" id="1123357"/>
    <lineage>
        <taxon>Bacteria</taxon>
        <taxon>Bacillati</taxon>
        <taxon>Actinomycetota</taxon>
        <taxon>Actinomycetes</taxon>
        <taxon>Propionibacteriales</taxon>
        <taxon>Propionibacteriaceae</taxon>
        <taxon>Tessaracoccus</taxon>
    </lineage>
</organism>
<feature type="chain" id="PRO_5013416397" description="Probable endolytic peptidoglycan transglycosylase RlpA" evidence="3">
    <location>
        <begin position="29"/>
        <end position="283"/>
    </location>
</feature>
<keyword evidence="7" id="KW-1185">Reference proteome</keyword>